<keyword evidence="2" id="KW-0413">Isomerase</keyword>
<dbReference type="PANTHER" id="PTHR12110:SF53">
    <property type="entry name" value="BLR5974 PROTEIN"/>
    <property type="match status" value="1"/>
</dbReference>
<reference evidence="2 3" key="1">
    <citation type="journal article" date="2016" name="Nat. Commun.">
        <title>Thousands of microbial genomes shed light on interconnected biogeochemical processes in an aquifer system.</title>
        <authorList>
            <person name="Anantharaman K."/>
            <person name="Brown C.T."/>
            <person name="Hug L.A."/>
            <person name="Sharon I."/>
            <person name="Castelle C.J."/>
            <person name="Probst A.J."/>
            <person name="Thomas B.C."/>
            <person name="Singh A."/>
            <person name="Wilkins M.J."/>
            <person name="Karaoz U."/>
            <person name="Brodie E.L."/>
            <person name="Williams K.H."/>
            <person name="Hubbard S.S."/>
            <person name="Banfield J.F."/>
        </authorList>
    </citation>
    <scope>NUCLEOTIDE SEQUENCE [LARGE SCALE GENOMIC DNA]</scope>
</reference>
<protein>
    <submittedName>
        <fullName evidence="2">Xylose isomerase</fullName>
    </submittedName>
</protein>
<dbReference type="EMBL" id="MFIV01000050">
    <property type="protein sequence ID" value="OGF99008.1"/>
    <property type="molecule type" value="Genomic_DNA"/>
</dbReference>
<dbReference type="Pfam" id="PF01261">
    <property type="entry name" value="AP_endonuc_2"/>
    <property type="match status" value="1"/>
</dbReference>
<feature type="domain" description="Xylose isomerase-like TIM barrel" evidence="1">
    <location>
        <begin position="13"/>
        <end position="228"/>
    </location>
</feature>
<evidence type="ECO:0000259" key="1">
    <source>
        <dbReference type="Pfam" id="PF01261"/>
    </source>
</evidence>
<proteinExistence type="predicted"/>
<dbReference type="PANTHER" id="PTHR12110">
    <property type="entry name" value="HYDROXYPYRUVATE ISOMERASE"/>
    <property type="match status" value="1"/>
</dbReference>
<dbReference type="InterPro" id="IPR036237">
    <property type="entry name" value="Xyl_isomerase-like_sf"/>
</dbReference>
<gene>
    <name evidence="2" type="ORF">A2Z86_03605</name>
</gene>
<dbReference type="GO" id="GO:0016853">
    <property type="term" value="F:isomerase activity"/>
    <property type="evidence" value="ECO:0007669"/>
    <property type="project" value="UniProtKB-KW"/>
</dbReference>
<evidence type="ECO:0000313" key="2">
    <source>
        <dbReference type="EMBL" id="OGF99008.1"/>
    </source>
</evidence>
<evidence type="ECO:0000313" key="3">
    <source>
        <dbReference type="Proteomes" id="UP000176992"/>
    </source>
</evidence>
<dbReference type="AlphaFoldDB" id="A0A1F5YFN8"/>
<comment type="caution">
    <text evidence="2">The sequence shown here is derived from an EMBL/GenBank/DDBJ whole genome shotgun (WGS) entry which is preliminary data.</text>
</comment>
<dbReference type="SUPFAM" id="SSF51658">
    <property type="entry name" value="Xylose isomerase-like"/>
    <property type="match status" value="1"/>
</dbReference>
<accession>A0A1F5YFN8</accession>
<organism evidence="2 3">
    <name type="scientific">Candidatus Glassbacteria bacterium GWA2_58_10</name>
    <dbReference type="NCBI Taxonomy" id="1817865"/>
    <lineage>
        <taxon>Bacteria</taxon>
        <taxon>Candidatus Glassiibacteriota</taxon>
    </lineage>
</organism>
<dbReference type="Proteomes" id="UP000176992">
    <property type="component" value="Unassembled WGS sequence"/>
</dbReference>
<dbReference type="Gene3D" id="3.20.20.150">
    <property type="entry name" value="Divalent-metal-dependent TIM barrel enzymes"/>
    <property type="match status" value="1"/>
</dbReference>
<dbReference type="InterPro" id="IPR050312">
    <property type="entry name" value="IolE/XylAMocC-like"/>
</dbReference>
<dbReference type="InterPro" id="IPR013022">
    <property type="entry name" value="Xyl_isomerase-like_TIM-brl"/>
</dbReference>
<sequence>MLAAEWDVPTIIANCTEARFEAVELRTTHAHGVEVSLSGPQRREVRKSFEDSPVRLASLGSAFEYDSPDPSELKNHIEGTKEYARLAADLGCDGIKVRPNHLHEDKGIPRDKTIAQIAAGLTEVGRAAADLGVEVRVEVHGQETNRVPVYHAIMEQCASPNVYVCWNSNESDLEDGGLEHNFALLGKRIHFVHMRDLFVEDYPWRKFFELLNGIGYKGYCCAEIPASADPLRVMKYYRALFLAYQDRL</sequence>
<name>A0A1F5YFN8_9BACT</name>